<proteinExistence type="predicted"/>
<evidence type="ECO:0000313" key="1">
    <source>
        <dbReference type="EMBL" id="HHE55667.1"/>
    </source>
</evidence>
<accession>A0A7V5H4Y7</accession>
<reference evidence="1" key="1">
    <citation type="journal article" date="2020" name="mSystems">
        <title>Genome- and Community-Level Interaction Insights into Carbon Utilization and Element Cycling Functions of Hydrothermarchaeota in Hydrothermal Sediment.</title>
        <authorList>
            <person name="Zhou Z."/>
            <person name="Liu Y."/>
            <person name="Xu W."/>
            <person name="Pan J."/>
            <person name="Luo Z.H."/>
            <person name="Li M."/>
        </authorList>
    </citation>
    <scope>NUCLEOTIDE SEQUENCE [LARGE SCALE GENOMIC DNA]</scope>
    <source>
        <strain evidence="1">HyVt-76</strain>
    </source>
</reference>
<gene>
    <name evidence="1" type="ORF">ENL21_07785</name>
</gene>
<dbReference type="InterPro" id="IPR013783">
    <property type="entry name" value="Ig-like_fold"/>
</dbReference>
<dbReference type="AlphaFoldDB" id="A0A7V5H4Y7"/>
<organism evidence="1">
    <name type="scientific">Caldithrix abyssi</name>
    <dbReference type="NCBI Taxonomy" id="187145"/>
    <lineage>
        <taxon>Bacteria</taxon>
        <taxon>Pseudomonadati</taxon>
        <taxon>Calditrichota</taxon>
        <taxon>Calditrichia</taxon>
        <taxon>Calditrichales</taxon>
        <taxon>Calditrichaceae</taxon>
        <taxon>Caldithrix</taxon>
    </lineage>
</organism>
<protein>
    <recommendedName>
        <fullName evidence="2">Fibronectin type-III domain-containing protein</fullName>
    </recommendedName>
</protein>
<evidence type="ECO:0008006" key="2">
    <source>
        <dbReference type="Google" id="ProtNLM"/>
    </source>
</evidence>
<comment type="caution">
    <text evidence="1">The sequence shown here is derived from an EMBL/GenBank/DDBJ whole genome shotgun (WGS) entry which is preliminary data.</text>
</comment>
<name>A0A7V5H4Y7_CALAY</name>
<dbReference type="Gene3D" id="2.60.40.10">
    <property type="entry name" value="Immunoglobulins"/>
    <property type="match status" value="1"/>
</dbReference>
<dbReference type="EMBL" id="DRTD01000582">
    <property type="protein sequence ID" value="HHE55667.1"/>
    <property type="molecule type" value="Genomic_DNA"/>
</dbReference>
<sequence>MKNRPVKSILMILISLQFILAQGFQASLDWKITKKSRVRQVITNVGTLLGHPLELNYPGLIRCEFPPGSGEEHHGEGGIWIGAITPDNDTLVTTTVSWSTPPYWETYPSDADWDTIWVVNKGEVVDIPYWPNYKGVSDQDFVMRYNDYGPLSLKDERHKPLYLEFIQTTYSYSSPKSLSEILIHQYYVTPVKFDLKKVFVGIWLDPNVGVIENGANWFDDYSWFEPNLKLAVGADNPGGTDGDAISPIGVMPILPKTVDLRRIVWSWTWGNTALAPGMVPPTDLEKYRQLLTPGVIMQNQLTPSGSHFVLSFGPFDLTVGDTLKFGVAEILGEGLEGVVSNARAVKLLIEKDFAVPSPPPAPPLRVETDNHKVRLIWEPTDEVNPETYKDSARGDGAEQPFEGYRVYKSTVSLQGPWTLIAEYDIEGNEFGNNLGLKHEYTEELLLNNFEYYYSVTAFSKPDLMLNWPSLESSIEANAVTVTPGPAPPETVGEVAVVPNPYRGDIDYNKFNPPWERPGGSRTRWMEQDRRIQFINLPKKCEIKIYTLSGELITTIQHDDPFKGYEDWNLTSSVGQAVASDIYLFSVRDLITGKTQVGKFVIIK</sequence>
<dbReference type="Proteomes" id="UP000886111">
    <property type="component" value="Unassembled WGS sequence"/>
</dbReference>